<proteinExistence type="predicted"/>
<dbReference type="PANTHER" id="PTHR22789">
    <property type="entry name" value="FUCULOSE PHOSPHATE ALDOLASE"/>
    <property type="match status" value="1"/>
</dbReference>
<evidence type="ECO:0000313" key="4">
    <source>
        <dbReference type="EMBL" id="NIH58792.1"/>
    </source>
</evidence>
<name>A0ABX0SPV8_9ACTN</name>
<dbReference type="Gene3D" id="3.40.225.10">
    <property type="entry name" value="Class II aldolase/adducin N-terminal domain"/>
    <property type="match status" value="1"/>
</dbReference>
<dbReference type="SMART" id="SM01007">
    <property type="entry name" value="Aldolase_II"/>
    <property type="match status" value="1"/>
</dbReference>
<dbReference type="EMBL" id="JAAMOZ010000005">
    <property type="protein sequence ID" value="NIH58792.1"/>
    <property type="molecule type" value="Genomic_DNA"/>
</dbReference>
<keyword evidence="2 4" id="KW-0456">Lyase</keyword>
<accession>A0ABX0SPV8</accession>
<comment type="caution">
    <text evidence="4">The sequence shown here is derived from an EMBL/GenBank/DDBJ whole genome shotgun (WGS) entry which is preliminary data.</text>
</comment>
<keyword evidence="1" id="KW-0479">Metal-binding</keyword>
<reference evidence="4 5" key="1">
    <citation type="submission" date="2020-02" db="EMBL/GenBank/DDBJ databases">
        <title>Sequencing the genomes of 1000 actinobacteria strains.</title>
        <authorList>
            <person name="Klenk H.-P."/>
        </authorList>
    </citation>
    <scope>NUCLEOTIDE SEQUENCE [LARGE SCALE GENOMIC DNA]</scope>
    <source>
        <strain evidence="4 5">DSM 19609</strain>
    </source>
</reference>
<evidence type="ECO:0000256" key="1">
    <source>
        <dbReference type="ARBA" id="ARBA00022723"/>
    </source>
</evidence>
<feature type="domain" description="Class II aldolase/adducin N-terminal" evidence="3">
    <location>
        <begin position="12"/>
        <end position="241"/>
    </location>
</feature>
<dbReference type="GO" id="GO:0008994">
    <property type="term" value="F:rhamnulose-1-phosphate aldolase activity"/>
    <property type="evidence" value="ECO:0007669"/>
    <property type="project" value="UniProtKB-EC"/>
</dbReference>
<dbReference type="EC" id="4.1.2.19" evidence="4"/>
<organism evidence="4 5">
    <name type="scientific">Brooklawnia cerclae</name>
    <dbReference type="NCBI Taxonomy" id="349934"/>
    <lineage>
        <taxon>Bacteria</taxon>
        <taxon>Bacillati</taxon>
        <taxon>Actinomycetota</taxon>
        <taxon>Actinomycetes</taxon>
        <taxon>Propionibacteriales</taxon>
        <taxon>Propionibacteriaceae</taxon>
        <taxon>Brooklawnia</taxon>
    </lineage>
</organism>
<evidence type="ECO:0000313" key="5">
    <source>
        <dbReference type="Proteomes" id="UP000749311"/>
    </source>
</evidence>
<protein>
    <submittedName>
        <fullName evidence="4">Rhamnulose-1-phosphate aldolase</fullName>
        <ecNumber evidence="4">4.1.2.19</ecNumber>
    </submittedName>
</protein>
<sequence>MTHPTTAAAILDSMGKAGARLDHIGACEAGAGNISVSIRQTPADLDDFFPEVSSIDLPVQVPGLAGWTFFVTGSGSRLREIGEDPTANVSVIIVDDGGTTATWRTSPRRTFVRPTSEFNSHLGVHEDQVTRRGLDFQAVIHAQPPYLVQLSHIPALRNDEAFNRAVLRWEPETIVQLPGGIKVLGFMVPGSEELGLNNVEALRDHQIVLWSKHGLMVRSDDSPLAAVDKVEYVETGAMYEYRNLAIGGTGEGLLAEEGHRVVEAFGVDTDLF</sequence>
<dbReference type="InterPro" id="IPR001303">
    <property type="entry name" value="Aldolase_II/adducin_N"/>
</dbReference>
<dbReference type="PANTHER" id="PTHR22789:SF0">
    <property type="entry name" value="3-OXO-TETRONATE 4-PHOSPHATE DECARBOXYLASE-RELATED"/>
    <property type="match status" value="1"/>
</dbReference>
<evidence type="ECO:0000259" key="3">
    <source>
        <dbReference type="SMART" id="SM01007"/>
    </source>
</evidence>
<dbReference type="InterPro" id="IPR036409">
    <property type="entry name" value="Aldolase_II/adducin_N_sf"/>
</dbReference>
<keyword evidence="5" id="KW-1185">Reference proteome</keyword>
<dbReference type="Proteomes" id="UP000749311">
    <property type="component" value="Unassembled WGS sequence"/>
</dbReference>
<dbReference type="InterPro" id="IPR050197">
    <property type="entry name" value="Aldolase_class_II_sugar_metab"/>
</dbReference>
<dbReference type="RefSeq" id="WP_167171948.1">
    <property type="nucleotide sequence ID" value="NZ_BAAAOO010000006.1"/>
</dbReference>
<evidence type="ECO:0000256" key="2">
    <source>
        <dbReference type="ARBA" id="ARBA00023239"/>
    </source>
</evidence>
<gene>
    <name evidence="4" type="ORF">FB473_003493</name>
</gene>
<dbReference type="Pfam" id="PF00596">
    <property type="entry name" value="Aldolase_II"/>
    <property type="match status" value="1"/>
</dbReference>
<dbReference type="SUPFAM" id="SSF53639">
    <property type="entry name" value="AraD/HMP-PK domain-like"/>
    <property type="match status" value="1"/>
</dbReference>